<dbReference type="EMBL" id="JBHUOG010000002">
    <property type="protein sequence ID" value="MFD2795671.1"/>
    <property type="molecule type" value="Genomic_DNA"/>
</dbReference>
<gene>
    <name evidence="1" type="ORF">ACFS27_19075</name>
</gene>
<evidence type="ECO:0000313" key="1">
    <source>
        <dbReference type="EMBL" id="MFD2795671.1"/>
    </source>
</evidence>
<name>A0ABW5VZX4_9MICO</name>
<evidence type="ECO:0000313" key="2">
    <source>
        <dbReference type="Proteomes" id="UP001597479"/>
    </source>
</evidence>
<reference evidence="2" key="1">
    <citation type="journal article" date="2019" name="Int. J. Syst. Evol. Microbiol.">
        <title>The Global Catalogue of Microorganisms (GCM) 10K type strain sequencing project: providing services to taxonomists for standard genome sequencing and annotation.</title>
        <authorList>
            <consortium name="The Broad Institute Genomics Platform"/>
            <consortium name="The Broad Institute Genome Sequencing Center for Infectious Disease"/>
            <person name="Wu L."/>
            <person name="Ma J."/>
        </authorList>
    </citation>
    <scope>NUCLEOTIDE SEQUENCE [LARGE SCALE GENOMIC DNA]</scope>
    <source>
        <strain evidence="2">CCM 7044</strain>
    </source>
</reference>
<evidence type="ECO:0008006" key="3">
    <source>
        <dbReference type="Google" id="ProtNLM"/>
    </source>
</evidence>
<dbReference type="RefSeq" id="WP_377185971.1">
    <property type="nucleotide sequence ID" value="NZ_JBHUOG010000002.1"/>
</dbReference>
<proteinExistence type="predicted"/>
<comment type="caution">
    <text evidence="1">The sequence shown here is derived from an EMBL/GenBank/DDBJ whole genome shotgun (WGS) entry which is preliminary data.</text>
</comment>
<organism evidence="1 2">
    <name type="scientific">Promicromonospora vindobonensis</name>
    <dbReference type="NCBI Taxonomy" id="195748"/>
    <lineage>
        <taxon>Bacteria</taxon>
        <taxon>Bacillati</taxon>
        <taxon>Actinomycetota</taxon>
        <taxon>Actinomycetes</taxon>
        <taxon>Micrococcales</taxon>
        <taxon>Promicromonosporaceae</taxon>
        <taxon>Promicromonospora</taxon>
    </lineage>
</organism>
<sequence>MILAVDVEPTSGTSRFRLMIRDGDQLIGEYERTGEKDIERKKAELAATADYLVELFHKHGPFVVRWDGAQRIKAVKDEFGNKIGEISKEHWRKPSWQNG</sequence>
<dbReference type="Proteomes" id="UP001597479">
    <property type="component" value="Unassembled WGS sequence"/>
</dbReference>
<protein>
    <recommendedName>
        <fullName evidence="3">DUF1508 domain-containing protein</fullName>
    </recommendedName>
</protein>
<accession>A0ABW5VZX4</accession>
<keyword evidence="2" id="KW-1185">Reference proteome</keyword>